<dbReference type="Gene3D" id="3.30.2080.10">
    <property type="entry name" value="GH92 mannosidase domain"/>
    <property type="match status" value="1"/>
</dbReference>
<protein>
    <submittedName>
        <fullName evidence="7">Glycoside hydrolase family 92 protein</fullName>
    </submittedName>
</protein>
<dbReference type="Pfam" id="PF07971">
    <property type="entry name" value="Glyco_hydro_92"/>
    <property type="match status" value="3"/>
</dbReference>
<evidence type="ECO:0000256" key="1">
    <source>
        <dbReference type="ARBA" id="ARBA00001913"/>
    </source>
</evidence>
<dbReference type="PANTHER" id="PTHR12143:SF39">
    <property type="entry name" value="SECRETED PROTEIN"/>
    <property type="match status" value="1"/>
</dbReference>
<dbReference type="Gene3D" id="2.70.98.10">
    <property type="match status" value="1"/>
</dbReference>
<dbReference type="Pfam" id="PF17678">
    <property type="entry name" value="Glyco_hydro_92N"/>
    <property type="match status" value="1"/>
</dbReference>
<reference evidence="7" key="1">
    <citation type="submission" date="2022-03" db="EMBL/GenBank/DDBJ databases">
        <title>Description of Abyssus ytuae gen. nov., sp. nov., a novel member of the family Flavobacteriaceae isolated from the sediment of Mariana Trench.</title>
        <authorList>
            <person name="Zhang J."/>
            <person name="Xu X."/>
        </authorList>
    </citation>
    <scope>NUCLEOTIDE SEQUENCE</scope>
    <source>
        <strain evidence="7">MT3330</strain>
    </source>
</reference>
<dbReference type="GO" id="GO:0006516">
    <property type="term" value="P:glycoprotein catabolic process"/>
    <property type="evidence" value="ECO:0007669"/>
    <property type="project" value="TreeGrafter"/>
</dbReference>
<dbReference type="InterPro" id="IPR008928">
    <property type="entry name" value="6-hairpin_glycosidase_sf"/>
</dbReference>
<feature type="domain" description="Glycosyl hydrolase family 92" evidence="5">
    <location>
        <begin position="578"/>
        <end position="686"/>
    </location>
</feature>
<name>A0A9E6ZKX3_9FLAO</name>
<feature type="signal peptide" evidence="4">
    <location>
        <begin position="1"/>
        <end position="25"/>
    </location>
</feature>
<dbReference type="InterPro" id="IPR041371">
    <property type="entry name" value="GH92_N"/>
</dbReference>
<feature type="domain" description="Glycosyl hydrolase family 92" evidence="5">
    <location>
        <begin position="255"/>
        <end position="419"/>
    </location>
</feature>
<dbReference type="SUPFAM" id="SSF48208">
    <property type="entry name" value="Six-hairpin glycosidases"/>
    <property type="match status" value="1"/>
</dbReference>
<feature type="domain" description="Glycosyl hydrolase family 92 N-terminal" evidence="6">
    <location>
        <begin position="38"/>
        <end position="234"/>
    </location>
</feature>
<evidence type="ECO:0000313" key="8">
    <source>
        <dbReference type="Proteomes" id="UP000831290"/>
    </source>
</evidence>
<dbReference type="Gene3D" id="1.20.1610.10">
    <property type="entry name" value="alpha-1,2-mannosidases domains"/>
    <property type="match status" value="1"/>
</dbReference>
<keyword evidence="3" id="KW-0106">Calcium</keyword>
<keyword evidence="4" id="KW-0732">Signal</keyword>
<dbReference type="Proteomes" id="UP000831290">
    <property type="component" value="Chromosome"/>
</dbReference>
<keyword evidence="8" id="KW-1185">Reference proteome</keyword>
<keyword evidence="7" id="KW-0378">Hydrolase</keyword>
<dbReference type="GO" id="GO:0030246">
    <property type="term" value="F:carbohydrate binding"/>
    <property type="evidence" value="ECO:0007669"/>
    <property type="project" value="InterPro"/>
</dbReference>
<dbReference type="AlphaFoldDB" id="A0A9E6ZKX3"/>
<dbReference type="KEGG" id="fbm:MQE35_10230"/>
<evidence type="ECO:0000256" key="2">
    <source>
        <dbReference type="ARBA" id="ARBA00011245"/>
    </source>
</evidence>
<feature type="chain" id="PRO_5038703072" evidence="4">
    <location>
        <begin position="26"/>
        <end position="690"/>
    </location>
</feature>
<comment type="subunit">
    <text evidence="2">Monomer.</text>
</comment>
<dbReference type="EMBL" id="CP094358">
    <property type="protein sequence ID" value="UOB16115.1"/>
    <property type="molecule type" value="Genomic_DNA"/>
</dbReference>
<evidence type="ECO:0000259" key="6">
    <source>
        <dbReference type="Pfam" id="PF17678"/>
    </source>
</evidence>
<dbReference type="GO" id="GO:0000224">
    <property type="term" value="F:peptide-N4-(N-acetyl-beta-glucosaminyl)asparagine amidase activity"/>
    <property type="evidence" value="ECO:0007669"/>
    <property type="project" value="TreeGrafter"/>
</dbReference>
<sequence>MPFLIQYKKLILCSLVLMVSVQLRCQIPPSTIAENAKYINPFICTANDHGQTDPSAGVPFGMAKPCADTYPLGHAGYNYNSNKILGFSNTRISGVGCDGAGGNIRIFPSVIGDTTLQSLKSDFFKETEVAKAGYYYVKLKNNIAVELSATRNTAFHQYNFPKTSKPILVIDLSSSFNGKAQEHHQIHDNGIISGWVSGKNVCNKGNYKFYFAIKTTREFYAAEEINSKICLKYKSQEDNSILLKCALSVVSRQHAVNNLKESDSYSFENVVKKAYSEWNKKANVIKVETENDTLKRIFYSHLFHALQTPFSVSEEDGSYKGSNARIYSNSGKRYFHGWSVWDTFRTKLPLFTLLYPEDLSEMMGSVKELYKQGKPQWASETEPFITVRTEHSVIALLDAYKKGLLNFSLEEIYPLLEKEISGLSFKTPDNVLELSYDIWALAQISKELNKADEYKYYLKKAHQYKNIWIEKFKYMDDRSDIMHGDGLYEGTLWQYRWFVPFDIDGLQALVGGKKDFEEQLDYFFKEELFNIGNQPDIQTPYLYNYTASPWKTQQLINKILTRETNNWYGTHHKLKTPVTKKVFTDTPEGYIAEMDDDAGTMASWFIWSSIGLYPICPGEPVLAITSPLFNRTVIKTKSEDLEIIAHNLTKKAIYIQKITLNGEPLENFFISFNKIKNGGKLELFMSEKPY</sequence>
<dbReference type="Gene3D" id="1.20.1050.60">
    <property type="entry name" value="alpha-1,2-mannosidase"/>
    <property type="match status" value="1"/>
</dbReference>
<dbReference type="InterPro" id="IPR012939">
    <property type="entry name" value="Glyco_hydro_92"/>
</dbReference>
<evidence type="ECO:0000256" key="4">
    <source>
        <dbReference type="SAM" id="SignalP"/>
    </source>
</evidence>
<evidence type="ECO:0000256" key="3">
    <source>
        <dbReference type="ARBA" id="ARBA00022837"/>
    </source>
</evidence>
<dbReference type="InterPro" id="IPR050883">
    <property type="entry name" value="PNGase"/>
</dbReference>
<accession>A0A9E6ZKX3</accession>
<dbReference type="GO" id="GO:0005829">
    <property type="term" value="C:cytosol"/>
    <property type="evidence" value="ECO:0007669"/>
    <property type="project" value="TreeGrafter"/>
</dbReference>
<evidence type="ECO:0000313" key="7">
    <source>
        <dbReference type="EMBL" id="UOB16115.1"/>
    </source>
</evidence>
<evidence type="ECO:0000259" key="5">
    <source>
        <dbReference type="Pfam" id="PF07971"/>
    </source>
</evidence>
<organism evidence="7 8">
    <name type="scientific">Abyssalbus ytuae</name>
    <dbReference type="NCBI Taxonomy" id="2926907"/>
    <lineage>
        <taxon>Bacteria</taxon>
        <taxon>Pseudomonadati</taxon>
        <taxon>Bacteroidota</taxon>
        <taxon>Flavobacteriia</taxon>
        <taxon>Flavobacteriales</taxon>
        <taxon>Flavobacteriaceae</taxon>
        <taxon>Abyssalbus</taxon>
    </lineage>
</organism>
<dbReference type="GO" id="GO:0005975">
    <property type="term" value="P:carbohydrate metabolic process"/>
    <property type="evidence" value="ECO:0007669"/>
    <property type="project" value="InterPro"/>
</dbReference>
<feature type="domain" description="Glycosyl hydrolase family 92" evidence="5">
    <location>
        <begin position="431"/>
        <end position="563"/>
    </location>
</feature>
<dbReference type="InterPro" id="IPR014718">
    <property type="entry name" value="GH-type_carb-bd"/>
</dbReference>
<comment type="cofactor">
    <cofactor evidence="1">
        <name>Ca(2+)</name>
        <dbReference type="ChEBI" id="CHEBI:29108"/>
    </cofactor>
</comment>
<dbReference type="PANTHER" id="PTHR12143">
    <property type="entry name" value="PEPTIDE N-GLYCANASE PNGASE -RELATED"/>
    <property type="match status" value="1"/>
</dbReference>
<gene>
    <name evidence="7" type="ORF">MQE35_10230</name>
</gene>
<proteinExistence type="predicted"/>
<dbReference type="RefSeq" id="WP_255841272.1">
    <property type="nucleotide sequence ID" value="NZ_CP094358.1"/>
</dbReference>